<feature type="domain" description="GST N-terminal" evidence="1">
    <location>
        <begin position="10"/>
        <end position="89"/>
    </location>
</feature>
<dbReference type="Gene3D" id="3.40.30.10">
    <property type="entry name" value="Glutaredoxin"/>
    <property type="match status" value="1"/>
</dbReference>
<keyword evidence="3" id="KW-1185">Reference proteome</keyword>
<protein>
    <recommendedName>
        <fullName evidence="1">GST N-terminal domain-containing protein</fullName>
    </recommendedName>
</protein>
<proteinExistence type="predicted"/>
<dbReference type="AlphaFoldDB" id="A0AA39MZJ4"/>
<gene>
    <name evidence="2" type="ORF">EV420DRAFT_1630370</name>
</gene>
<dbReference type="PROSITE" id="PS50404">
    <property type="entry name" value="GST_NTER"/>
    <property type="match status" value="1"/>
</dbReference>
<dbReference type="InterPro" id="IPR054416">
    <property type="entry name" value="GST_UstS-like_C"/>
</dbReference>
<evidence type="ECO:0000313" key="2">
    <source>
        <dbReference type="EMBL" id="KAK0452716.1"/>
    </source>
</evidence>
<dbReference type="Pfam" id="PF22041">
    <property type="entry name" value="GST_C_7"/>
    <property type="match status" value="1"/>
</dbReference>
<sequence length="206" mass="23608">MSTSRILYDIPSTVSNKAWSPNVWKARYVLNYKGLPYRTEWVDSPTSKPSDGVAPHYTLPLLHDHSTGASVSESAAIARYLDKTYPETPVVIPAGTNAEEYFRRTREANTLGGKKLEDTILKGEERVREWAKLKTVFGKIDAWYGKGDMYVMEDIVSYANFMISAYPVWFRILYGADSEEWEDILTRDEGRWGVLVKDFQKYETVV</sequence>
<dbReference type="RefSeq" id="XP_060328052.1">
    <property type="nucleotide sequence ID" value="XM_060476115.1"/>
</dbReference>
<accession>A0AA39MZJ4</accession>
<evidence type="ECO:0000259" key="1">
    <source>
        <dbReference type="PROSITE" id="PS50404"/>
    </source>
</evidence>
<dbReference type="InterPro" id="IPR004045">
    <property type="entry name" value="Glutathione_S-Trfase_N"/>
</dbReference>
<comment type="caution">
    <text evidence="2">The sequence shown here is derived from an EMBL/GenBank/DDBJ whole genome shotgun (WGS) entry which is preliminary data.</text>
</comment>
<reference evidence="2" key="1">
    <citation type="submission" date="2023-06" db="EMBL/GenBank/DDBJ databases">
        <authorList>
            <consortium name="Lawrence Berkeley National Laboratory"/>
            <person name="Ahrendt S."/>
            <person name="Sahu N."/>
            <person name="Indic B."/>
            <person name="Wong-Bajracharya J."/>
            <person name="Merenyi Z."/>
            <person name="Ke H.-M."/>
            <person name="Monk M."/>
            <person name="Kocsube S."/>
            <person name="Drula E."/>
            <person name="Lipzen A."/>
            <person name="Balint B."/>
            <person name="Henrissat B."/>
            <person name="Andreopoulos B."/>
            <person name="Martin F.M."/>
            <person name="Harder C.B."/>
            <person name="Rigling D."/>
            <person name="Ford K.L."/>
            <person name="Foster G.D."/>
            <person name="Pangilinan J."/>
            <person name="Papanicolaou A."/>
            <person name="Barry K."/>
            <person name="LaButti K."/>
            <person name="Viragh M."/>
            <person name="Koriabine M."/>
            <person name="Yan M."/>
            <person name="Riley R."/>
            <person name="Champramary S."/>
            <person name="Plett K.L."/>
            <person name="Tsai I.J."/>
            <person name="Slot J."/>
            <person name="Sipos G."/>
            <person name="Plett J."/>
            <person name="Nagy L.G."/>
            <person name="Grigoriev I.V."/>
        </authorList>
    </citation>
    <scope>NUCLEOTIDE SEQUENCE</scope>
    <source>
        <strain evidence="2">CCBAS 213</strain>
    </source>
</reference>
<dbReference type="InterPro" id="IPR036249">
    <property type="entry name" value="Thioredoxin-like_sf"/>
</dbReference>
<dbReference type="Proteomes" id="UP001175211">
    <property type="component" value="Unassembled WGS sequence"/>
</dbReference>
<organism evidence="2 3">
    <name type="scientific">Armillaria tabescens</name>
    <name type="common">Ringless honey mushroom</name>
    <name type="synonym">Agaricus tabescens</name>
    <dbReference type="NCBI Taxonomy" id="1929756"/>
    <lineage>
        <taxon>Eukaryota</taxon>
        <taxon>Fungi</taxon>
        <taxon>Dikarya</taxon>
        <taxon>Basidiomycota</taxon>
        <taxon>Agaricomycotina</taxon>
        <taxon>Agaricomycetes</taxon>
        <taxon>Agaricomycetidae</taxon>
        <taxon>Agaricales</taxon>
        <taxon>Marasmiineae</taxon>
        <taxon>Physalacriaceae</taxon>
        <taxon>Desarmillaria</taxon>
    </lineage>
</organism>
<evidence type="ECO:0000313" key="3">
    <source>
        <dbReference type="Proteomes" id="UP001175211"/>
    </source>
</evidence>
<dbReference type="SUPFAM" id="SSF52833">
    <property type="entry name" value="Thioredoxin-like"/>
    <property type="match status" value="1"/>
</dbReference>
<dbReference type="EMBL" id="JAUEPS010000030">
    <property type="protein sequence ID" value="KAK0452716.1"/>
    <property type="molecule type" value="Genomic_DNA"/>
</dbReference>
<name>A0AA39MZJ4_ARMTA</name>
<dbReference type="GeneID" id="85359663"/>
<dbReference type="Pfam" id="PF13409">
    <property type="entry name" value="GST_N_2"/>
    <property type="match status" value="1"/>
</dbReference>
<dbReference type="Gene3D" id="1.20.1050.10">
    <property type="match status" value="1"/>
</dbReference>